<evidence type="ECO:0000256" key="6">
    <source>
        <dbReference type="ARBA" id="ARBA00023242"/>
    </source>
</evidence>
<keyword evidence="6" id="KW-0539">Nucleus</keyword>
<evidence type="ECO:0000256" key="7">
    <source>
        <dbReference type="SAM" id="MobiDB-lite"/>
    </source>
</evidence>
<dbReference type="PROSITE" id="PS51294">
    <property type="entry name" value="HTH_MYB"/>
    <property type="match status" value="3"/>
</dbReference>
<name>A0A7N0V5E3_KALFE</name>
<keyword evidence="4" id="KW-0238">DNA-binding</keyword>
<feature type="domain" description="HTH myb-type" evidence="9">
    <location>
        <begin position="135"/>
        <end position="185"/>
    </location>
</feature>
<dbReference type="CDD" id="cd00167">
    <property type="entry name" value="SANT"/>
    <property type="match status" value="3"/>
</dbReference>
<feature type="compositionally biased region" description="Basic and acidic residues" evidence="7">
    <location>
        <begin position="612"/>
        <end position="624"/>
    </location>
</feature>
<reference evidence="10" key="1">
    <citation type="submission" date="2021-01" db="UniProtKB">
        <authorList>
            <consortium name="EnsemblPlants"/>
        </authorList>
    </citation>
    <scope>IDENTIFICATION</scope>
</reference>
<feature type="domain" description="Myb-like" evidence="8">
    <location>
        <begin position="131"/>
        <end position="181"/>
    </location>
</feature>
<feature type="compositionally biased region" description="Polar residues" evidence="7">
    <location>
        <begin position="206"/>
        <end position="223"/>
    </location>
</feature>
<feature type="domain" description="HTH myb-type" evidence="9">
    <location>
        <begin position="27"/>
        <end position="78"/>
    </location>
</feature>
<evidence type="ECO:0000256" key="5">
    <source>
        <dbReference type="ARBA" id="ARBA00023163"/>
    </source>
</evidence>
<dbReference type="GO" id="GO:0000978">
    <property type="term" value="F:RNA polymerase II cis-regulatory region sequence-specific DNA binding"/>
    <property type="evidence" value="ECO:0007669"/>
    <property type="project" value="TreeGrafter"/>
</dbReference>
<dbReference type="PANTHER" id="PTHR45614:SF266">
    <property type="entry name" value="TRANSCRIPTION FACTOR MYB3R-4"/>
    <property type="match status" value="1"/>
</dbReference>
<dbReference type="InterPro" id="IPR050560">
    <property type="entry name" value="MYB_TF"/>
</dbReference>
<feature type="domain" description="HTH myb-type" evidence="9">
    <location>
        <begin position="79"/>
        <end position="134"/>
    </location>
</feature>
<dbReference type="InterPro" id="IPR009057">
    <property type="entry name" value="Homeodomain-like_sf"/>
</dbReference>
<feature type="domain" description="Myb-like" evidence="8">
    <location>
        <begin position="79"/>
        <end position="130"/>
    </location>
</feature>
<dbReference type="SUPFAM" id="SSF46689">
    <property type="entry name" value="Homeodomain-like"/>
    <property type="match status" value="2"/>
</dbReference>
<dbReference type="PANTHER" id="PTHR45614">
    <property type="entry name" value="MYB PROTEIN-RELATED"/>
    <property type="match status" value="1"/>
</dbReference>
<feature type="region of interest" description="Disordered" evidence="7">
    <location>
        <begin position="1"/>
        <end position="38"/>
    </location>
</feature>
<evidence type="ECO:0000256" key="4">
    <source>
        <dbReference type="ARBA" id="ARBA00023125"/>
    </source>
</evidence>
<keyword evidence="3" id="KW-0805">Transcription regulation</keyword>
<accession>A0A7N0V5E3</accession>
<dbReference type="AlphaFoldDB" id="A0A7N0V5E3"/>
<proteinExistence type="predicted"/>
<dbReference type="EnsemblPlants" id="Kaladp0102s0089.1.v1.1">
    <property type="protein sequence ID" value="Kaladp0102s0089.1.v1.1"/>
    <property type="gene ID" value="Kaladp0102s0089.v1.1"/>
</dbReference>
<organism evidence="10 11">
    <name type="scientific">Kalanchoe fedtschenkoi</name>
    <name type="common">Lavender scallops</name>
    <name type="synonym">South American air plant</name>
    <dbReference type="NCBI Taxonomy" id="63787"/>
    <lineage>
        <taxon>Eukaryota</taxon>
        <taxon>Viridiplantae</taxon>
        <taxon>Streptophyta</taxon>
        <taxon>Embryophyta</taxon>
        <taxon>Tracheophyta</taxon>
        <taxon>Spermatophyta</taxon>
        <taxon>Magnoliopsida</taxon>
        <taxon>eudicotyledons</taxon>
        <taxon>Gunneridae</taxon>
        <taxon>Pentapetalae</taxon>
        <taxon>Saxifragales</taxon>
        <taxon>Crassulaceae</taxon>
        <taxon>Kalanchoe</taxon>
    </lineage>
</organism>
<feature type="region of interest" description="Disordered" evidence="7">
    <location>
        <begin position="498"/>
        <end position="517"/>
    </location>
</feature>
<evidence type="ECO:0000256" key="2">
    <source>
        <dbReference type="ARBA" id="ARBA00022737"/>
    </source>
</evidence>
<dbReference type="PROSITE" id="PS50090">
    <property type="entry name" value="MYB_LIKE"/>
    <property type="match status" value="3"/>
</dbReference>
<dbReference type="Gene3D" id="1.10.10.60">
    <property type="entry name" value="Homeodomain-like"/>
    <property type="match status" value="3"/>
</dbReference>
<comment type="subcellular location">
    <subcellularLocation>
        <location evidence="1">Nucleus</location>
    </subcellularLocation>
</comment>
<feature type="region of interest" description="Disordered" evidence="7">
    <location>
        <begin position="756"/>
        <end position="783"/>
    </location>
</feature>
<dbReference type="FunFam" id="1.10.10.60:FF:000010">
    <property type="entry name" value="Transcriptional activator Myb isoform A"/>
    <property type="match status" value="1"/>
</dbReference>
<evidence type="ECO:0000256" key="1">
    <source>
        <dbReference type="ARBA" id="ARBA00004123"/>
    </source>
</evidence>
<feature type="compositionally biased region" description="Polar residues" evidence="7">
    <location>
        <begin position="24"/>
        <end position="34"/>
    </location>
</feature>
<dbReference type="GO" id="GO:0000981">
    <property type="term" value="F:DNA-binding transcription factor activity, RNA polymerase II-specific"/>
    <property type="evidence" value="ECO:0007669"/>
    <property type="project" value="TreeGrafter"/>
</dbReference>
<evidence type="ECO:0000259" key="8">
    <source>
        <dbReference type="PROSITE" id="PS50090"/>
    </source>
</evidence>
<evidence type="ECO:0000256" key="3">
    <source>
        <dbReference type="ARBA" id="ARBA00023015"/>
    </source>
</evidence>
<dbReference type="InterPro" id="IPR017930">
    <property type="entry name" value="Myb_dom"/>
</dbReference>
<dbReference type="OMA" id="NNGVENR"/>
<keyword evidence="5" id="KW-0804">Transcription</keyword>
<protein>
    <submittedName>
        <fullName evidence="10">Uncharacterized protein</fullName>
    </submittedName>
</protein>
<sequence length="956" mass="106464">MNHASQDGAGDRRPKMRPPHGRTSGPTRRSTKGQWTAEEDEILSKAVQRFKGKNWKKIAECFKDRTDVQCLHRWQKVLNPELIKGPWSKEEDEVIVQLVSQYGAKKWSTIAQHLPGRIGKQCRERWHNHLNPAINRDAWTQEEELALIQAHQVYGNKWAELTKFLPGRTDNAIKNHWNSSVKKKMETYIASGLLSKFQGLPHVGGRNQSMSSPASRTQQSSGDESNHKGNDIEDISECSQGSTAPGCSQNASDMTNKIFHARNGFNHTNCSDQMKRERREESSEEYFASIEEVNMSIPKIEVNCSVLDQNLSHTSGGLASDDQFNLQEFPGMSLLELGQDQRYGSAANDSNELLYMPYHNSSLMTAEMSGCEDASILHASNIQIHDSKGTSASQTTYMRSEAVENSRFQAPSCDSSHLHFHENQLQYGCGLSQVDNFTSGTEGQDLVGRPCSEFMLTENFTEPLCNDGTEYTDLCGHVDNIQFAHDIPDEAAKLAECSQSAPPTDELPAAKVEEREQKGGSLFYEPPRFPSLDVPFFSCDLVSSNDLQQEYSPLGIRQLMMSSMNCLTPFRLWDSPARENSPDALLKSAAKTFNGTPSILKKRHRDLLSPLSDRRMDKRLDSDSKQNSFSSLARDFSNLDVMFEETATCSTTNQKRDSVSFGDDKENVDPALMRQKEVERGSSEKDNILCCNEEEKSSNDDADQKMQHDADADAQIVQKSSENLSDNDLENILIFSPDQVGLEADRVFIPNAWANPPSSATQHASSINSPSVSRRSLATGSSSKCMPPSYLEIEVSKAGQETGTENNCSMFGSTPFKRSFESPSAWKSPWFINSFLPGPRVDTDISIEDIGYFLSPGERSYDALGLMEQLSERSAAAIAEAHGILGIETPKTTLREGHPDTYDNQPGSHFAQDALPERRVLDFSECETPGKESEVRTESPSVKLFSPSSYLIKGCR</sequence>
<feature type="region of interest" description="Disordered" evidence="7">
    <location>
        <begin position="604"/>
        <end position="627"/>
    </location>
</feature>
<dbReference type="Pfam" id="PF13921">
    <property type="entry name" value="Myb_DNA-bind_6"/>
    <property type="match status" value="1"/>
</dbReference>
<evidence type="ECO:0000259" key="9">
    <source>
        <dbReference type="PROSITE" id="PS51294"/>
    </source>
</evidence>
<dbReference type="GO" id="GO:0005634">
    <property type="term" value="C:nucleus"/>
    <property type="evidence" value="ECO:0007669"/>
    <property type="project" value="UniProtKB-SubCell"/>
</dbReference>
<dbReference type="FunFam" id="1.10.10.60:FF:000324">
    <property type="entry name" value="Transcription factor MYB3R-2"/>
    <property type="match status" value="1"/>
</dbReference>
<keyword evidence="11" id="KW-1185">Reference proteome</keyword>
<dbReference type="Pfam" id="PF00249">
    <property type="entry name" value="Myb_DNA-binding"/>
    <property type="match status" value="1"/>
</dbReference>
<dbReference type="FunFam" id="1.10.10.60:FF:000016">
    <property type="entry name" value="Transcriptional activator Myb isoform A"/>
    <property type="match status" value="1"/>
</dbReference>
<evidence type="ECO:0000313" key="11">
    <source>
        <dbReference type="Proteomes" id="UP000594263"/>
    </source>
</evidence>
<evidence type="ECO:0000313" key="10">
    <source>
        <dbReference type="EnsemblPlants" id="Kaladp0102s0089.1.v1.1"/>
    </source>
</evidence>
<feature type="region of interest" description="Disordered" evidence="7">
    <location>
        <begin position="200"/>
        <end position="250"/>
    </location>
</feature>
<dbReference type="Proteomes" id="UP000594263">
    <property type="component" value="Unplaced"/>
</dbReference>
<feature type="compositionally biased region" description="Polar residues" evidence="7">
    <location>
        <begin position="237"/>
        <end position="250"/>
    </location>
</feature>
<dbReference type="SMART" id="SM00717">
    <property type="entry name" value="SANT"/>
    <property type="match status" value="3"/>
</dbReference>
<keyword evidence="2" id="KW-0677">Repeat</keyword>
<dbReference type="InterPro" id="IPR001005">
    <property type="entry name" value="SANT/Myb"/>
</dbReference>
<feature type="domain" description="Myb-like" evidence="8">
    <location>
        <begin position="27"/>
        <end position="78"/>
    </location>
</feature>
<feature type="compositionally biased region" description="Low complexity" evidence="7">
    <location>
        <begin position="765"/>
        <end position="776"/>
    </location>
</feature>
<dbReference type="Gramene" id="Kaladp0102s0089.1.v1.1">
    <property type="protein sequence ID" value="Kaladp0102s0089.1.v1.1"/>
    <property type="gene ID" value="Kaladp0102s0089.v1.1"/>
</dbReference>